<dbReference type="PANTHER" id="PTHR13696">
    <property type="entry name" value="P-LOOP CONTAINING NUCLEOSIDE TRIPHOSPHATE HYDROLASE"/>
    <property type="match status" value="1"/>
</dbReference>
<evidence type="ECO:0000259" key="1">
    <source>
        <dbReference type="Pfam" id="PF13614"/>
    </source>
</evidence>
<comment type="caution">
    <text evidence="2">The sequence shown here is derived from an EMBL/GenBank/DDBJ whole genome shotgun (WGS) entry which is preliminary data.</text>
</comment>
<dbReference type="InParanoid" id="A0A2I1DIE7"/>
<dbReference type="InterPro" id="IPR025669">
    <property type="entry name" value="AAA_dom"/>
</dbReference>
<evidence type="ECO:0000313" key="2">
    <source>
        <dbReference type="EMBL" id="PKY09638.1"/>
    </source>
</evidence>
<evidence type="ECO:0000313" key="3">
    <source>
        <dbReference type="Proteomes" id="UP000234329"/>
    </source>
</evidence>
<gene>
    <name evidence="2" type="ORF">B1757_13620</name>
</gene>
<accession>A0A2I1DIE7</accession>
<organism evidence="2 3">
    <name type="scientific">Acidithiobacillus marinus</name>
    <dbReference type="NCBI Taxonomy" id="187490"/>
    <lineage>
        <taxon>Bacteria</taxon>
        <taxon>Pseudomonadati</taxon>
        <taxon>Pseudomonadota</taxon>
        <taxon>Acidithiobacillia</taxon>
        <taxon>Acidithiobacillales</taxon>
        <taxon>Acidithiobacillaceae</taxon>
        <taxon>Acidithiobacillus</taxon>
    </lineage>
</organism>
<name>A0A2I1DIE7_9PROT</name>
<dbReference type="Pfam" id="PF13614">
    <property type="entry name" value="AAA_31"/>
    <property type="match status" value="1"/>
</dbReference>
<dbReference type="SUPFAM" id="SSF52540">
    <property type="entry name" value="P-loop containing nucleoside triphosphate hydrolases"/>
    <property type="match status" value="1"/>
</dbReference>
<sequence length="353" mass="38682">MENRSIRFKRKVLAELGGFDSADDNRLRTIVNRLNLGEPVHPRANEYTGADARAIRAEPGTPNPLPNLPSPEIMACFFTKGGVGKTTICANLGLALAMAGNRVLLIDSDPQASLSMMFGVDIEAEITTLGDVVDELIQHNRWMDLSQATTHPIDGVDLDIIPSDPRLVRTEMLMIQTPYRERVIERIFEHNKTFLSGYDFILIDTGPSVTALSFALLAASDHVLAVVELAGMAIKAMNNLFNVTAELEQGTQRQVPITFVPNGLHGGKHYTAHTLEVIRSAAEGKKMVRTTNTVIPEYIGLARHANPSQQRTLMEMEPGSPAAKKIIELANEIEILSMRDKGVLNPVRGGESQ</sequence>
<dbReference type="Gene3D" id="3.40.50.300">
    <property type="entry name" value="P-loop containing nucleotide triphosphate hydrolases"/>
    <property type="match status" value="1"/>
</dbReference>
<dbReference type="EMBL" id="MXAV01000053">
    <property type="protein sequence ID" value="PKY09638.1"/>
    <property type="molecule type" value="Genomic_DNA"/>
</dbReference>
<dbReference type="InterPro" id="IPR050678">
    <property type="entry name" value="DNA_Partitioning_ATPase"/>
</dbReference>
<dbReference type="CDD" id="cd02042">
    <property type="entry name" value="ParAB_family"/>
    <property type="match status" value="1"/>
</dbReference>
<keyword evidence="3" id="KW-1185">Reference proteome</keyword>
<dbReference type="PANTHER" id="PTHR13696:SF99">
    <property type="entry name" value="COBYRINIC ACID AC-DIAMIDE SYNTHASE"/>
    <property type="match status" value="1"/>
</dbReference>
<dbReference type="InterPro" id="IPR027417">
    <property type="entry name" value="P-loop_NTPase"/>
</dbReference>
<dbReference type="Proteomes" id="UP000234329">
    <property type="component" value="Unassembled WGS sequence"/>
</dbReference>
<reference evidence="2 3" key="1">
    <citation type="submission" date="2017-03" db="EMBL/GenBank/DDBJ databases">
        <title>Draft genime sequence of the acidophilic sulfur-oxidizing bacterium Acidithiobacillus sp. SH, isolated from seawater.</title>
        <authorList>
            <person name="Sharmin S."/>
            <person name="Tokuhisa M."/>
            <person name="Kanao T."/>
            <person name="Kamimura K."/>
        </authorList>
    </citation>
    <scope>NUCLEOTIDE SEQUENCE [LARGE SCALE GENOMIC DNA]</scope>
    <source>
        <strain evidence="2 3">SH</strain>
    </source>
</reference>
<dbReference type="OrthoDB" id="9799330at2"/>
<proteinExistence type="predicted"/>
<dbReference type="AlphaFoldDB" id="A0A2I1DIE7"/>
<protein>
    <recommendedName>
        <fullName evidence="1">AAA domain-containing protein</fullName>
    </recommendedName>
</protein>
<dbReference type="RefSeq" id="WP_101538847.1">
    <property type="nucleotide sequence ID" value="NZ_MXAV01000053.1"/>
</dbReference>
<feature type="domain" description="AAA" evidence="1">
    <location>
        <begin position="73"/>
        <end position="254"/>
    </location>
</feature>